<keyword evidence="1" id="KW-0732">Signal</keyword>
<evidence type="ECO:0000256" key="1">
    <source>
        <dbReference type="SAM" id="SignalP"/>
    </source>
</evidence>
<evidence type="ECO:0000259" key="2">
    <source>
        <dbReference type="SMART" id="SM00043"/>
    </source>
</evidence>
<sequence length="129" mass="14213">MYASKLTLELFVVVLFVFVVSSSSLNLVGGYHDKDVTDPDCQKFAEKAMAQQNAAENGNRVIKDIKGCSTQVVAGTNIRINAIVCDKEGEAYTRCANCSMQMFRPLQSDRLQNNRFHCEPMPASATVSN</sequence>
<dbReference type="AlphaFoldDB" id="A0AAN9TR02"/>
<dbReference type="Pfam" id="PF00031">
    <property type="entry name" value="Cystatin"/>
    <property type="match status" value="1"/>
</dbReference>
<evidence type="ECO:0000313" key="3">
    <source>
        <dbReference type="EMBL" id="KAK7583872.1"/>
    </source>
</evidence>
<evidence type="ECO:0000313" key="4">
    <source>
        <dbReference type="Proteomes" id="UP001367676"/>
    </source>
</evidence>
<feature type="chain" id="PRO_5043024474" description="Cystatin domain-containing protein" evidence="1">
    <location>
        <begin position="23"/>
        <end position="129"/>
    </location>
</feature>
<feature type="domain" description="Cystatin" evidence="2">
    <location>
        <begin position="26"/>
        <end position="119"/>
    </location>
</feature>
<keyword evidence="4" id="KW-1185">Reference proteome</keyword>
<dbReference type="EMBL" id="JBBCAQ010000032">
    <property type="protein sequence ID" value="KAK7583872.1"/>
    <property type="molecule type" value="Genomic_DNA"/>
</dbReference>
<dbReference type="Gene3D" id="3.10.450.10">
    <property type="match status" value="1"/>
</dbReference>
<gene>
    <name evidence="3" type="ORF">V9T40_004835</name>
</gene>
<dbReference type="SUPFAM" id="SSF54403">
    <property type="entry name" value="Cystatin/monellin"/>
    <property type="match status" value="1"/>
</dbReference>
<dbReference type="InterPro" id="IPR046350">
    <property type="entry name" value="Cystatin_sf"/>
</dbReference>
<dbReference type="Proteomes" id="UP001367676">
    <property type="component" value="Unassembled WGS sequence"/>
</dbReference>
<comment type="caution">
    <text evidence="3">The sequence shown here is derived from an EMBL/GenBank/DDBJ whole genome shotgun (WGS) entry which is preliminary data.</text>
</comment>
<proteinExistence type="predicted"/>
<name>A0AAN9TR02_9HEMI</name>
<dbReference type="SMART" id="SM00043">
    <property type="entry name" value="CY"/>
    <property type="match status" value="1"/>
</dbReference>
<dbReference type="GO" id="GO:0004869">
    <property type="term" value="F:cysteine-type endopeptidase inhibitor activity"/>
    <property type="evidence" value="ECO:0007669"/>
    <property type="project" value="InterPro"/>
</dbReference>
<protein>
    <recommendedName>
        <fullName evidence="2">Cystatin domain-containing protein</fullName>
    </recommendedName>
</protein>
<reference evidence="3 4" key="1">
    <citation type="submission" date="2024-03" db="EMBL/GenBank/DDBJ databases">
        <title>Adaptation during the transition from Ophiocordyceps entomopathogen to insect associate is accompanied by gene loss and intensified selection.</title>
        <authorList>
            <person name="Ward C.M."/>
            <person name="Onetto C.A."/>
            <person name="Borneman A.R."/>
        </authorList>
    </citation>
    <scope>NUCLEOTIDE SEQUENCE [LARGE SCALE GENOMIC DNA]</scope>
    <source>
        <strain evidence="3">AWRI1</strain>
        <tissue evidence="3">Single Adult Female</tissue>
    </source>
</reference>
<organism evidence="3 4">
    <name type="scientific">Parthenolecanium corni</name>
    <dbReference type="NCBI Taxonomy" id="536013"/>
    <lineage>
        <taxon>Eukaryota</taxon>
        <taxon>Metazoa</taxon>
        <taxon>Ecdysozoa</taxon>
        <taxon>Arthropoda</taxon>
        <taxon>Hexapoda</taxon>
        <taxon>Insecta</taxon>
        <taxon>Pterygota</taxon>
        <taxon>Neoptera</taxon>
        <taxon>Paraneoptera</taxon>
        <taxon>Hemiptera</taxon>
        <taxon>Sternorrhyncha</taxon>
        <taxon>Coccoidea</taxon>
        <taxon>Coccidae</taxon>
        <taxon>Parthenolecanium</taxon>
    </lineage>
</organism>
<accession>A0AAN9TR02</accession>
<dbReference type="InterPro" id="IPR000010">
    <property type="entry name" value="Cystatin_dom"/>
</dbReference>
<dbReference type="CDD" id="cd00042">
    <property type="entry name" value="CY"/>
    <property type="match status" value="1"/>
</dbReference>
<feature type="signal peptide" evidence="1">
    <location>
        <begin position="1"/>
        <end position="22"/>
    </location>
</feature>